<name>Q2W3K2_PARM1</name>
<dbReference type="InterPro" id="IPR004435">
    <property type="entry name" value="MobB_dom"/>
</dbReference>
<organism evidence="2 3">
    <name type="scientific">Paramagnetospirillum magneticum (strain ATCC 700264 / AMB-1)</name>
    <name type="common">Magnetospirillum magneticum</name>
    <dbReference type="NCBI Taxonomy" id="342108"/>
    <lineage>
        <taxon>Bacteria</taxon>
        <taxon>Pseudomonadati</taxon>
        <taxon>Pseudomonadota</taxon>
        <taxon>Alphaproteobacteria</taxon>
        <taxon>Rhodospirillales</taxon>
        <taxon>Magnetospirillaceae</taxon>
        <taxon>Paramagnetospirillum</taxon>
    </lineage>
</organism>
<accession>Q2W3K2</accession>
<dbReference type="RefSeq" id="WP_011385148.1">
    <property type="nucleotide sequence ID" value="NC_007626.1"/>
</dbReference>
<dbReference type="Proteomes" id="UP000007058">
    <property type="component" value="Chromosome"/>
</dbReference>
<dbReference type="HOGENOM" id="CLU_2568693_0_0_5"/>
<dbReference type="KEGG" id="mag:amb2769"/>
<dbReference type="GO" id="GO:0006777">
    <property type="term" value="P:Mo-molybdopterin cofactor biosynthetic process"/>
    <property type="evidence" value="ECO:0007669"/>
    <property type="project" value="InterPro"/>
</dbReference>
<sequence length="85" mass="9090">MKVFGIAGWSGSGKTTLLIRLIPALVARGVRVATVKHTHHDPAVGDEECRALARAGAVECVVASPRRFALVHEIHLDDAEPPWTG</sequence>
<gene>
    <name evidence="2" type="ordered locus">amb2769</name>
</gene>
<dbReference type="Gene3D" id="3.40.50.300">
    <property type="entry name" value="P-loop containing nucleotide triphosphate hydrolases"/>
    <property type="match status" value="1"/>
</dbReference>
<evidence type="ECO:0000313" key="2">
    <source>
        <dbReference type="EMBL" id="BAE51573.1"/>
    </source>
</evidence>
<dbReference type="Pfam" id="PF03205">
    <property type="entry name" value="MobB"/>
    <property type="match status" value="1"/>
</dbReference>
<dbReference type="STRING" id="342108.amb2769"/>
<dbReference type="EMBL" id="AP007255">
    <property type="protein sequence ID" value="BAE51573.1"/>
    <property type="molecule type" value="Genomic_DNA"/>
</dbReference>
<dbReference type="GO" id="GO:0005525">
    <property type="term" value="F:GTP binding"/>
    <property type="evidence" value="ECO:0007669"/>
    <property type="project" value="InterPro"/>
</dbReference>
<evidence type="ECO:0000313" key="3">
    <source>
        <dbReference type="Proteomes" id="UP000007058"/>
    </source>
</evidence>
<dbReference type="InterPro" id="IPR052539">
    <property type="entry name" value="MGD_biosynthesis_adapter"/>
</dbReference>
<dbReference type="PANTHER" id="PTHR40072:SF1">
    <property type="entry name" value="MOLYBDOPTERIN-GUANINE DINUCLEOTIDE BIOSYNTHESIS ADAPTER PROTEIN"/>
    <property type="match status" value="1"/>
</dbReference>
<dbReference type="InterPro" id="IPR027417">
    <property type="entry name" value="P-loop_NTPase"/>
</dbReference>
<dbReference type="SUPFAM" id="SSF52540">
    <property type="entry name" value="P-loop containing nucleoside triphosphate hydrolases"/>
    <property type="match status" value="1"/>
</dbReference>
<dbReference type="OrthoDB" id="9804758at2"/>
<feature type="domain" description="Molybdopterin-guanine dinucleotide biosynthesis protein B (MobB)" evidence="1">
    <location>
        <begin position="3"/>
        <end position="74"/>
    </location>
</feature>
<dbReference type="AlphaFoldDB" id="Q2W3K2"/>
<keyword evidence="3" id="KW-1185">Reference proteome</keyword>
<proteinExistence type="predicted"/>
<dbReference type="PANTHER" id="PTHR40072">
    <property type="entry name" value="MOLYBDOPTERIN-GUANINE DINUCLEOTIDE BIOSYNTHESIS ADAPTER PROTEIN-RELATED"/>
    <property type="match status" value="1"/>
</dbReference>
<evidence type="ECO:0000259" key="1">
    <source>
        <dbReference type="Pfam" id="PF03205"/>
    </source>
</evidence>
<protein>
    <submittedName>
        <fullName evidence="2">Molybdopterin-guanine dinucleotide biosynthesis protein</fullName>
    </submittedName>
</protein>
<reference evidence="2 3" key="1">
    <citation type="journal article" date="2005" name="DNA Res.">
        <title>Complete genome sequence of the facultative anaerobic magnetotactic bacterium Magnetospirillum sp. strain AMB-1.</title>
        <authorList>
            <person name="Matsunaga T."/>
            <person name="Okamura Y."/>
            <person name="Fukuda Y."/>
            <person name="Wahyudi A.T."/>
            <person name="Murase Y."/>
            <person name="Takeyama H."/>
        </authorList>
    </citation>
    <scope>NUCLEOTIDE SEQUENCE [LARGE SCALE GENOMIC DNA]</scope>
    <source>
        <strain evidence="3">ATCC 700264 / AMB-1</strain>
    </source>
</reference>